<organism evidence="6">
    <name type="scientific">Pseudomonas saudimassiliensis</name>
    <dbReference type="NCBI Taxonomy" id="1461581"/>
    <lineage>
        <taxon>Bacteria</taxon>
        <taxon>Pseudomonadati</taxon>
        <taxon>Pseudomonadota</taxon>
        <taxon>Gammaproteobacteria</taxon>
        <taxon>Pseudomonadales</taxon>
        <taxon>Pseudomonadaceae</taxon>
        <taxon>Pseudomonas</taxon>
    </lineage>
</organism>
<name>A0A078MIW0_9PSED</name>
<evidence type="ECO:0000313" key="6">
    <source>
        <dbReference type="EMBL" id="CEA05362.1"/>
    </source>
</evidence>
<gene>
    <name evidence="6" type="ORF">BN1049_02042</name>
</gene>
<comment type="function">
    <text evidence="4">Required for resistance to DNA-damaging agents.</text>
</comment>
<dbReference type="Pfam" id="PF00582">
    <property type="entry name" value="Usp"/>
    <property type="match status" value="1"/>
</dbReference>
<feature type="domain" description="UspA" evidence="5">
    <location>
        <begin position="133"/>
        <end position="272"/>
    </location>
</feature>
<comment type="subcellular location">
    <subcellularLocation>
        <location evidence="1">Cytoplasm</location>
    </subcellularLocation>
</comment>
<evidence type="ECO:0000256" key="4">
    <source>
        <dbReference type="ARBA" id="ARBA00037131"/>
    </source>
</evidence>
<evidence type="ECO:0000259" key="5">
    <source>
        <dbReference type="Pfam" id="PF00582"/>
    </source>
</evidence>
<dbReference type="InterPro" id="IPR006016">
    <property type="entry name" value="UspA"/>
</dbReference>
<dbReference type="PANTHER" id="PTHR47892:SF1">
    <property type="entry name" value="UNIVERSAL STRESS PROTEIN E"/>
    <property type="match status" value="1"/>
</dbReference>
<keyword evidence="3" id="KW-0963">Cytoplasm</keyword>
<evidence type="ECO:0000256" key="3">
    <source>
        <dbReference type="ARBA" id="ARBA00022490"/>
    </source>
</evidence>
<dbReference type="RefSeq" id="WP_044499723.1">
    <property type="nucleotide sequence ID" value="NZ_LK391969.1"/>
</dbReference>
<dbReference type="PATRIC" id="fig|1461581.3.peg.2012"/>
<accession>A0A078MIW0</accession>
<evidence type="ECO:0000256" key="2">
    <source>
        <dbReference type="ARBA" id="ARBA00008791"/>
    </source>
</evidence>
<proteinExistence type="inferred from homology"/>
<reference evidence="6" key="1">
    <citation type="submission" date="2014-07" db="EMBL/GenBank/DDBJ databases">
        <authorList>
            <person name="Urmite Genomes Urmite Genomes"/>
        </authorList>
    </citation>
    <scope>NUCLEOTIDE SEQUENCE</scope>
    <source>
        <strain evidence="6">12M76_air</strain>
    </source>
</reference>
<comment type="similarity">
    <text evidence="2">Belongs to the universal stress protein A family.</text>
</comment>
<dbReference type="GO" id="GO:0005737">
    <property type="term" value="C:cytoplasm"/>
    <property type="evidence" value="ECO:0007669"/>
    <property type="project" value="UniProtKB-SubCell"/>
</dbReference>
<dbReference type="EMBL" id="LM997413">
    <property type="protein sequence ID" value="CEA05362.1"/>
    <property type="molecule type" value="Genomic_DNA"/>
</dbReference>
<sequence length="286" mass="31263">MQAIKRILVVIDPTREDNVALVRSRLIAAFIGAELHLLACENRRDLKPLLAELCAGLETSGVTASYTQAWHSNLTDTIIHTLRAQGCGLVIKQHLPDNPLKKALLTPDDWKLLRQCPAPVLLAKDSASWMHGNVLAAVDLGNHDDQHHVLHDTIVRYAADIAEMVNGQMHLISAHPAPMLSAANPVYQLRENIVRIYTDKATRYRDQYGIPETNLHIDEGPADTLIPKVAQQIGASVTVIGTVARTGISGALIGNTAEVVLDQLVGDVLVLKPDDMIAHLEELLEK</sequence>
<dbReference type="SUPFAM" id="SSF52402">
    <property type="entry name" value="Adenine nucleotide alpha hydrolases-like"/>
    <property type="match status" value="2"/>
</dbReference>
<evidence type="ECO:0000256" key="1">
    <source>
        <dbReference type="ARBA" id="ARBA00004496"/>
    </source>
</evidence>
<dbReference type="PANTHER" id="PTHR47892">
    <property type="entry name" value="UNIVERSAL STRESS PROTEIN E"/>
    <property type="match status" value="1"/>
</dbReference>
<dbReference type="EMBL" id="LK391969">
    <property type="protein sequence ID" value="CEF27097.1"/>
    <property type="molecule type" value="Genomic_DNA"/>
</dbReference>
<dbReference type="AlphaFoldDB" id="A0A078MIW0"/>
<dbReference type="Gene3D" id="3.40.50.12370">
    <property type="match status" value="1"/>
</dbReference>
<protein>
    <submittedName>
        <fullName evidence="6">Universal stress protein</fullName>
    </submittedName>
</protein>
<dbReference type="OrthoDB" id="239260at2"/>